<reference evidence="2" key="1">
    <citation type="submission" date="2020-05" db="EMBL/GenBank/DDBJ databases">
        <authorList>
            <person name="Chiriac C."/>
            <person name="Salcher M."/>
            <person name="Ghai R."/>
            <person name="Kavagutti S V."/>
        </authorList>
    </citation>
    <scope>NUCLEOTIDE SEQUENCE</scope>
</reference>
<evidence type="ECO:0000256" key="1">
    <source>
        <dbReference type="SAM" id="MobiDB-lite"/>
    </source>
</evidence>
<feature type="region of interest" description="Disordered" evidence="1">
    <location>
        <begin position="87"/>
        <end position="108"/>
    </location>
</feature>
<organism evidence="2">
    <name type="scientific">freshwater metagenome</name>
    <dbReference type="NCBI Taxonomy" id="449393"/>
    <lineage>
        <taxon>unclassified sequences</taxon>
        <taxon>metagenomes</taxon>
        <taxon>ecological metagenomes</taxon>
    </lineage>
</organism>
<sequence>MLDGLERTDRTTELHAILGVLNSHVEAHLSATNLLGSEADSSKVENGGENVPAGSVGTDKRAFDVREVELGLLAGLIHGGKRGAGEAASVASDGEEAHTSCGAGGNDDHVRGVTVDDVGLGSADLPRSTIVRGGCFDA</sequence>
<name>A0A6J6P6D5_9ZZZZ</name>
<accession>A0A6J6P6D5</accession>
<gene>
    <name evidence="2" type="ORF">UFOPK2350_01727</name>
</gene>
<protein>
    <submittedName>
        <fullName evidence="2">Unannotated protein</fullName>
    </submittedName>
</protein>
<evidence type="ECO:0000313" key="2">
    <source>
        <dbReference type="EMBL" id="CAB4693992.1"/>
    </source>
</evidence>
<dbReference type="AlphaFoldDB" id="A0A6J6P6D5"/>
<proteinExistence type="predicted"/>
<dbReference type="EMBL" id="CAEZXE010000207">
    <property type="protein sequence ID" value="CAB4693992.1"/>
    <property type="molecule type" value="Genomic_DNA"/>
</dbReference>